<feature type="compositionally biased region" description="Polar residues" evidence="2">
    <location>
        <begin position="1127"/>
        <end position="1139"/>
    </location>
</feature>
<name>A0ABM5FBR9_9SAUR</name>
<dbReference type="RefSeq" id="XP_072842846.1">
    <property type="nucleotide sequence ID" value="XM_072986745.1"/>
</dbReference>
<feature type="domain" description="FHA" evidence="3">
    <location>
        <begin position="23"/>
        <end position="73"/>
    </location>
</feature>
<feature type="compositionally biased region" description="Low complexity" evidence="2">
    <location>
        <begin position="1409"/>
        <end position="1426"/>
    </location>
</feature>
<feature type="compositionally biased region" description="Basic and acidic residues" evidence="2">
    <location>
        <begin position="1071"/>
        <end position="1082"/>
    </location>
</feature>
<dbReference type="InterPro" id="IPR029300">
    <property type="entry name" value="CEP170_C"/>
</dbReference>
<dbReference type="InterPro" id="IPR051176">
    <property type="entry name" value="Cent_Immune-Sig_Mod"/>
</dbReference>
<comment type="similarity">
    <text evidence="1">Belongs to the CEP170 family.</text>
</comment>
<feature type="region of interest" description="Disordered" evidence="2">
    <location>
        <begin position="577"/>
        <end position="600"/>
    </location>
</feature>
<dbReference type="Pfam" id="PF15308">
    <property type="entry name" value="CEP170_C"/>
    <property type="match status" value="1"/>
</dbReference>
<feature type="region of interest" description="Disordered" evidence="2">
    <location>
        <begin position="793"/>
        <end position="900"/>
    </location>
</feature>
<keyword evidence="4" id="KW-1185">Reference proteome</keyword>
<feature type="compositionally biased region" description="Low complexity" evidence="2">
    <location>
        <begin position="1294"/>
        <end position="1307"/>
    </location>
</feature>
<evidence type="ECO:0000313" key="5">
    <source>
        <dbReference type="RefSeq" id="XP_072842846.1"/>
    </source>
</evidence>
<evidence type="ECO:0000256" key="2">
    <source>
        <dbReference type="SAM" id="MobiDB-lite"/>
    </source>
</evidence>
<dbReference type="PROSITE" id="PS50006">
    <property type="entry name" value="FHA_DOMAIN"/>
    <property type="match status" value="1"/>
</dbReference>
<feature type="region of interest" description="Disordered" evidence="2">
    <location>
        <begin position="695"/>
        <end position="757"/>
    </location>
</feature>
<feature type="region of interest" description="Disordered" evidence="2">
    <location>
        <begin position="1407"/>
        <end position="1433"/>
    </location>
</feature>
<dbReference type="PANTHER" id="PTHR15715:SF18">
    <property type="entry name" value="CENTROSOMAL PROTEIN OF 170 KDA PROTEIN B"/>
    <property type="match status" value="1"/>
</dbReference>
<feature type="compositionally biased region" description="Polar residues" evidence="2">
    <location>
        <begin position="425"/>
        <end position="437"/>
    </location>
</feature>
<dbReference type="Gene3D" id="2.60.200.20">
    <property type="match status" value="1"/>
</dbReference>
<dbReference type="PANTHER" id="PTHR15715">
    <property type="entry name" value="CENTROSOMAL PROTEIN OF 170 KDA"/>
    <property type="match status" value="1"/>
</dbReference>
<protein>
    <submittedName>
        <fullName evidence="5">Centrosomal protein of 170 kDa protein B isoform X1</fullName>
    </submittedName>
</protein>
<dbReference type="Proteomes" id="UP001652642">
    <property type="component" value="Chromosome 1"/>
</dbReference>
<accession>A0ABM5FBR9</accession>
<dbReference type="InterPro" id="IPR000253">
    <property type="entry name" value="FHA_dom"/>
</dbReference>
<dbReference type="SUPFAM" id="SSF49879">
    <property type="entry name" value="SMAD/FHA domain"/>
    <property type="match status" value="1"/>
</dbReference>
<feature type="compositionally biased region" description="Basic and acidic residues" evidence="2">
    <location>
        <begin position="487"/>
        <end position="496"/>
    </location>
</feature>
<feature type="compositionally biased region" description="Polar residues" evidence="2">
    <location>
        <begin position="1157"/>
        <end position="1179"/>
    </location>
</feature>
<evidence type="ECO:0000256" key="1">
    <source>
        <dbReference type="ARBA" id="ARBA00010436"/>
    </source>
</evidence>
<reference evidence="5" key="2">
    <citation type="submission" date="2025-08" db="UniProtKB">
        <authorList>
            <consortium name="RefSeq"/>
        </authorList>
    </citation>
    <scope>IDENTIFICATION</scope>
</reference>
<feature type="compositionally biased region" description="Basic and acidic residues" evidence="2">
    <location>
        <begin position="822"/>
        <end position="835"/>
    </location>
</feature>
<gene>
    <name evidence="5" type="primary">CEP170B</name>
</gene>
<feature type="region of interest" description="Disordered" evidence="2">
    <location>
        <begin position="167"/>
        <end position="199"/>
    </location>
</feature>
<evidence type="ECO:0000259" key="3">
    <source>
        <dbReference type="PROSITE" id="PS50006"/>
    </source>
</evidence>
<dbReference type="InterPro" id="IPR008984">
    <property type="entry name" value="SMAD_FHA_dom_sf"/>
</dbReference>
<feature type="compositionally biased region" description="Polar residues" evidence="2">
    <location>
        <begin position="1025"/>
        <end position="1034"/>
    </location>
</feature>
<feature type="compositionally biased region" description="Polar residues" evidence="2">
    <location>
        <begin position="586"/>
        <end position="595"/>
    </location>
</feature>
<evidence type="ECO:0000313" key="4">
    <source>
        <dbReference type="Proteomes" id="UP001652642"/>
    </source>
</evidence>
<feature type="compositionally biased region" description="Low complexity" evidence="2">
    <location>
        <begin position="497"/>
        <end position="507"/>
    </location>
</feature>
<dbReference type="GeneID" id="110090038"/>
<feature type="region of interest" description="Disordered" evidence="2">
    <location>
        <begin position="414"/>
        <end position="519"/>
    </location>
</feature>
<dbReference type="Pfam" id="PF00498">
    <property type="entry name" value="FHA"/>
    <property type="match status" value="1"/>
</dbReference>
<proteinExistence type="inferred from homology"/>
<dbReference type="SMART" id="SM00240">
    <property type="entry name" value="FHA"/>
    <property type="match status" value="1"/>
</dbReference>
<feature type="region of interest" description="Disordered" evidence="2">
    <location>
        <begin position="1001"/>
        <end position="1372"/>
    </location>
</feature>
<feature type="compositionally biased region" description="Basic and acidic residues" evidence="2">
    <location>
        <begin position="374"/>
        <end position="384"/>
    </location>
</feature>
<dbReference type="CDD" id="cd22725">
    <property type="entry name" value="FHA_Cep170B"/>
    <property type="match status" value="1"/>
</dbReference>
<feature type="region of interest" description="Disordered" evidence="2">
    <location>
        <begin position="531"/>
        <end position="565"/>
    </location>
</feature>
<feature type="region of interest" description="Disordered" evidence="2">
    <location>
        <begin position="354"/>
        <end position="384"/>
    </location>
</feature>
<feature type="compositionally biased region" description="Basic and acidic residues" evidence="2">
    <location>
        <begin position="803"/>
        <end position="815"/>
    </location>
</feature>
<feature type="region of interest" description="Disordered" evidence="2">
    <location>
        <begin position="935"/>
        <end position="957"/>
    </location>
</feature>
<feature type="compositionally biased region" description="Polar residues" evidence="2">
    <location>
        <begin position="474"/>
        <end position="483"/>
    </location>
</feature>
<reference evidence="4" key="1">
    <citation type="submission" date="2025-05" db="UniProtKB">
        <authorList>
            <consortium name="RefSeq"/>
        </authorList>
    </citation>
    <scope>NUCLEOTIDE SEQUENCE [LARGE SCALE GENOMIC DNA]</scope>
</reference>
<organism evidence="4 5">
    <name type="scientific">Pogona vitticeps</name>
    <name type="common">central bearded dragon</name>
    <dbReference type="NCBI Taxonomy" id="103695"/>
    <lineage>
        <taxon>Eukaryota</taxon>
        <taxon>Metazoa</taxon>
        <taxon>Chordata</taxon>
        <taxon>Craniata</taxon>
        <taxon>Vertebrata</taxon>
        <taxon>Euteleostomi</taxon>
        <taxon>Lepidosauria</taxon>
        <taxon>Squamata</taxon>
        <taxon>Bifurcata</taxon>
        <taxon>Unidentata</taxon>
        <taxon>Episquamata</taxon>
        <taxon>Toxicofera</taxon>
        <taxon>Iguania</taxon>
        <taxon>Acrodonta</taxon>
        <taxon>Agamidae</taxon>
        <taxon>Amphibolurinae</taxon>
        <taxon>Pogona</taxon>
    </lineage>
</organism>
<sequence length="1658" mass="183315">MSVTSWFLVSSTGIRHRLPREMIFVGRDDCELMLQSRSVDKQHAVINYDNEKDEHWVKDLGSLNGTFVNDVRIPDQKYVTLKLNDVIRFGYDANMYVLEHIQHKVPEEALKHEKYTSQLQMSFKGTAIKRAEQPMEHGGDSELPQAKLEKGEKKTITETTTTYRTPLYGQPSWWGEDDANNKLESTDDRRPEEQYTERTKDIAQREEEINGNITGYRDSQGEAVYSFRREPSYFEIPTKEFQQPVKSPETQVHEIPTKDVDTTVMPVVQSHASFTIEFDDCTPGKIKIKDHVTKFSLRQRRNLGKEASHVEMISAENKVADWLVQNDPSLMRRQSPGDDVYSTKSDLPVHVRTLKGNRHEDGTQSDSEDPVAPKPEKEIPVNDHVTEQARLQRQIRRDPQELLHNQQAFVIEFFDDDTPRKKRSQSFTHSGHSTQNDVDAAMKTRVDKRKVTVPAEKPGSCLPSPHLPPVGTKGPSNSFTTPRAGSFKREKTEDRMSSSSSSTSRTSVKNHGSVGRKSKLSQDFAAELRESAQAAKTNTEKPPSFPAPLTPRVVGEPSSVPETIPVPAVDPALIKARKHEEEDSLSETGTYTIETESQDKEVEEARKMIDQVFGVLESPEFSRNSPAYRPVIKGEKDELGSHHLIRENGSSPKMTMMQVIASKVASGHHSDMQLPPASHGSQKWVSRWASLADTYTDSGSAPGTGDAHQQAPVSQAGTEKETSARVGESEAAVALRTRRLLPQLPPGDKSESPTPTILICHEPYPEVLPRNAAHDLTAETCGDPTDRLLIQEDLDPDSLSDASRSDDGFGLEKGRKSQNGTKRMEQEQAKPENTKSKGRQQALPKLSCLRASSDPLSTSFYIGDEEEEGVPSKIPPNAPRTERDEAPFKCGKPAPRGLSNTYISSNGKMVLSLHQGLPLSEQEPVSSKEVSSFVRQESFTKEKSSSSVPQNRLPHISSHPLLKDLDVARASRMDFSQDTHLLLKDTETALAALEAKILCQTQQPDAPETPVGPLEDSLSGESDVDTSSTVSLLSGKNLPAHPPKRKAAAALQKEKSNSAPSVQDHGAPPSARERLSEKRKTLPPESGNKSENVKRFQVKRNMGASGSLEGTDDERSGSLPCSPATEVASSDQEQTNPSRPLSRKKPFSQSTKEDQSKVTPTAQKIQQVLTRSNSLSTPRPTRASKLRRARLGDTSDNESADTEKTASHPEGTAAPSKQPVETKKLSRLDILAMPRKRAGSFTVPSDSESTPPRPTFSGRSAESYYSTRKPPVSEARTAARKTAAAAASKQPLIRTRSSSVKYSSASTSRRRQQGSDYTSTSEEEYGSNHSSPKHKRSHTSTATQTPRTRGAGLNKQKHSRETEDEDFDDHDPYNFMAQTAEIAEIARLSQTLVKDVAILAREIHDVAGDGDSQSSSGTGPSTSHSSVPNTPASTISAREEIAHSSLRAAIPSQLVQHIPEASLNYQKVPPGSMGFHDFDQNMNDNRDEDPTRKTRIRNREEVIFDNLMLNPVSQLSHTIRENTENLAEKMKILFQNTERSWEEIEAKINSENEVPILKTSNKEISSILKELRRVQKQLEVINAIIDPSGNLDMLANNKTSSLTPPSSASKVRTANNISGSVLEALSPVKKRSYTQKSNFGSTSLQDTTFVPDGDKYVI</sequence>
<feature type="compositionally biased region" description="Basic and acidic residues" evidence="2">
    <location>
        <begin position="179"/>
        <end position="199"/>
    </location>
</feature>
<feature type="compositionally biased region" description="Polar residues" evidence="2">
    <location>
        <begin position="1257"/>
        <end position="1266"/>
    </location>
</feature>